<evidence type="ECO:0000256" key="1">
    <source>
        <dbReference type="ARBA" id="ARBA00004651"/>
    </source>
</evidence>
<evidence type="ECO:0000256" key="5">
    <source>
        <dbReference type="ARBA" id="ARBA00022989"/>
    </source>
</evidence>
<name>A0ABU4CR44_RHOJO</name>
<organism evidence="10 11">
    <name type="scientific">Rhodococcus jostii</name>
    <dbReference type="NCBI Taxonomy" id="132919"/>
    <lineage>
        <taxon>Bacteria</taxon>
        <taxon>Bacillati</taxon>
        <taxon>Actinomycetota</taxon>
        <taxon>Actinomycetes</taxon>
        <taxon>Mycobacteriales</taxon>
        <taxon>Nocardiaceae</taxon>
        <taxon>Rhodococcus</taxon>
    </lineage>
</organism>
<feature type="transmembrane region" description="Helical" evidence="8">
    <location>
        <begin position="48"/>
        <end position="67"/>
    </location>
</feature>
<evidence type="ECO:0000256" key="2">
    <source>
        <dbReference type="ARBA" id="ARBA00022448"/>
    </source>
</evidence>
<dbReference type="PROSITE" id="PS50850">
    <property type="entry name" value="MFS"/>
    <property type="match status" value="1"/>
</dbReference>
<feature type="compositionally biased region" description="Polar residues" evidence="7">
    <location>
        <begin position="1"/>
        <end position="17"/>
    </location>
</feature>
<feature type="transmembrane region" description="Helical" evidence="8">
    <location>
        <begin position="73"/>
        <end position="97"/>
    </location>
</feature>
<evidence type="ECO:0000256" key="3">
    <source>
        <dbReference type="ARBA" id="ARBA00022475"/>
    </source>
</evidence>
<dbReference type="Gene3D" id="1.20.1250.20">
    <property type="entry name" value="MFS general substrate transporter like domains"/>
    <property type="match status" value="2"/>
</dbReference>
<evidence type="ECO:0000313" key="11">
    <source>
        <dbReference type="Proteomes" id="UP001185737"/>
    </source>
</evidence>
<proteinExistence type="predicted"/>
<dbReference type="Pfam" id="PF00083">
    <property type="entry name" value="Sugar_tr"/>
    <property type="match status" value="1"/>
</dbReference>
<feature type="transmembrane region" description="Helical" evidence="8">
    <location>
        <begin position="353"/>
        <end position="372"/>
    </location>
</feature>
<keyword evidence="11" id="KW-1185">Reference proteome</keyword>
<dbReference type="InterPro" id="IPR011701">
    <property type="entry name" value="MFS"/>
</dbReference>
<dbReference type="Proteomes" id="UP001185737">
    <property type="component" value="Unassembled WGS sequence"/>
</dbReference>
<reference evidence="10 11" key="1">
    <citation type="submission" date="2023-10" db="EMBL/GenBank/DDBJ databases">
        <title>Development of a sustainable strategy for remediation of hydrocarbon-contaminated territories based on the waste exchange concept.</title>
        <authorList>
            <person name="Krivoruchko A."/>
        </authorList>
    </citation>
    <scope>NUCLEOTIDE SEQUENCE [LARGE SCALE GENOMIC DNA]</scope>
    <source>
        <strain evidence="10 11">IEGM 60</strain>
    </source>
</reference>
<feature type="transmembrane region" description="Helical" evidence="8">
    <location>
        <begin position="299"/>
        <end position="321"/>
    </location>
</feature>
<dbReference type="Pfam" id="PF07690">
    <property type="entry name" value="MFS_1"/>
    <property type="match status" value="1"/>
</dbReference>
<dbReference type="PANTHER" id="PTHR43045">
    <property type="entry name" value="SHIKIMATE TRANSPORTER"/>
    <property type="match status" value="1"/>
</dbReference>
<dbReference type="InterPro" id="IPR036259">
    <property type="entry name" value="MFS_trans_sf"/>
</dbReference>
<evidence type="ECO:0000256" key="4">
    <source>
        <dbReference type="ARBA" id="ARBA00022692"/>
    </source>
</evidence>
<keyword evidence="5 8" id="KW-1133">Transmembrane helix</keyword>
<dbReference type="SUPFAM" id="SSF103473">
    <property type="entry name" value="MFS general substrate transporter"/>
    <property type="match status" value="1"/>
</dbReference>
<evidence type="ECO:0000313" key="10">
    <source>
        <dbReference type="EMBL" id="MDV6286033.1"/>
    </source>
</evidence>
<feature type="transmembrane region" description="Helical" evidence="8">
    <location>
        <begin position="109"/>
        <end position="127"/>
    </location>
</feature>
<comment type="caution">
    <text evidence="10">The sequence shown here is derived from an EMBL/GenBank/DDBJ whole genome shotgun (WGS) entry which is preliminary data.</text>
</comment>
<gene>
    <name evidence="10" type="ORF">R3Q59_36735</name>
</gene>
<dbReference type="InterPro" id="IPR020846">
    <property type="entry name" value="MFS_dom"/>
</dbReference>
<evidence type="ECO:0000256" key="7">
    <source>
        <dbReference type="SAM" id="MobiDB-lite"/>
    </source>
</evidence>
<evidence type="ECO:0000259" key="9">
    <source>
        <dbReference type="PROSITE" id="PS50850"/>
    </source>
</evidence>
<dbReference type="InterPro" id="IPR005828">
    <property type="entry name" value="MFS_sugar_transport-like"/>
</dbReference>
<feature type="transmembrane region" description="Helical" evidence="8">
    <location>
        <begin position="393"/>
        <end position="414"/>
    </location>
</feature>
<dbReference type="PANTHER" id="PTHR43045:SF1">
    <property type="entry name" value="SHIKIMATE TRANSPORTER"/>
    <property type="match status" value="1"/>
</dbReference>
<feature type="transmembrane region" description="Helical" evidence="8">
    <location>
        <begin position="209"/>
        <end position="228"/>
    </location>
</feature>
<keyword evidence="4 8" id="KW-0812">Transmembrane</keyword>
<keyword evidence="3" id="KW-1003">Cell membrane</keyword>
<evidence type="ECO:0000256" key="6">
    <source>
        <dbReference type="ARBA" id="ARBA00023136"/>
    </source>
</evidence>
<accession>A0ABU4CR44</accession>
<feature type="transmembrane region" description="Helical" evidence="8">
    <location>
        <begin position="174"/>
        <end position="197"/>
    </location>
</feature>
<evidence type="ECO:0000256" key="8">
    <source>
        <dbReference type="SAM" id="Phobius"/>
    </source>
</evidence>
<feature type="transmembrane region" description="Helical" evidence="8">
    <location>
        <begin position="420"/>
        <end position="442"/>
    </location>
</feature>
<dbReference type="CDD" id="cd17369">
    <property type="entry name" value="MFS_ShiA_like"/>
    <property type="match status" value="1"/>
</dbReference>
<comment type="subcellular location">
    <subcellularLocation>
        <location evidence="1">Cell membrane</location>
        <topology evidence="1">Multi-pass membrane protein</topology>
    </subcellularLocation>
</comment>
<protein>
    <submittedName>
        <fullName evidence="10">MFS transporter</fullName>
    </submittedName>
</protein>
<feature type="transmembrane region" description="Helical" evidence="8">
    <location>
        <begin position="328"/>
        <end position="347"/>
    </location>
</feature>
<feature type="domain" description="Major facilitator superfamily (MFS) profile" evidence="9">
    <location>
        <begin position="36"/>
        <end position="446"/>
    </location>
</feature>
<keyword evidence="2" id="KW-0813">Transport</keyword>
<dbReference type="RefSeq" id="WP_164065658.1">
    <property type="nucleotide sequence ID" value="NZ_JAWLKA010000032.1"/>
</dbReference>
<keyword evidence="6 8" id="KW-0472">Membrane</keyword>
<dbReference type="EMBL" id="JAWLKA010000032">
    <property type="protein sequence ID" value="MDV6286033.1"/>
    <property type="molecule type" value="Genomic_DNA"/>
</dbReference>
<feature type="region of interest" description="Disordered" evidence="7">
    <location>
        <begin position="1"/>
        <end position="33"/>
    </location>
</feature>
<sequence>MTVSNVPASEPYSSSGRTGPVDGEAPAPAPTGSRRAAMASTVGAIVDWYDFFLYGTAAALVFGPMFFPSEDPTVGVLASLGSFAVGFVFRPIGGAIFGHFGDRVGRRKMLVITILIMGLASTAIGLLPSYAAIGIAAPILLVSLRAVQGIAVGGEWGGAALMAVENAPKNKRNFLASGVQIGSFLGLLLGTLAFSIVTNLTTEAQFDTWGWRLPFLVSILFALVGLWIRSGVPESKVFAELEETKKKQAAPLLEALRTSPKQILAIIGMRLVDQSTFYIGFTFSLVYVKNYTDTPPSSVLTASMVALVLAVPTTSLWGLLADRFGARWFYIIGPLCAAAAGVPFFSALESGSMPMMILGFFILINLGHNISASVQQTWFTDMFDARIRYSGAGFGYAVAGAVGGFVPLTATALLGDSGNWTPVAILLAAASLVALVTGLWSYKWTGQGRR</sequence>